<feature type="region of interest" description="Disordered" evidence="1">
    <location>
        <begin position="216"/>
        <end position="249"/>
    </location>
</feature>
<evidence type="ECO:0000256" key="1">
    <source>
        <dbReference type="SAM" id="MobiDB-lite"/>
    </source>
</evidence>
<evidence type="ECO:0000313" key="4">
    <source>
        <dbReference type="EMBL" id="CAH8362064.1"/>
    </source>
</evidence>
<feature type="region of interest" description="Disordered" evidence="1">
    <location>
        <begin position="34"/>
        <end position="67"/>
    </location>
</feature>
<dbReference type="Gene3D" id="3.30.160.60">
    <property type="entry name" value="Classic Zinc Finger"/>
    <property type="match status" value="3"/>
</dbReference>
<evidence type="ECO:0000259" key="2">
    <source>
        <dbReference type="SMART" id="SM00355"/>
    </source>
</evidence>
<dbReference type="SUPFAM" id="SSF57667">
    <property type="entry name" value="beta-beta-alpha zinc fingers"/>
    <property type="match status" value="3"/>
</dbReference>
<feature type="compositionally biased region" description="Basic residues" evidence="1">
    <location>
        <begin position="54"/>
        <end position="65"/>
    </location>
</feature>
<feature type="domain" description="C2H2-type" evidence="2">
    <location>
        <begin position="75"/>
        <end position="99"/>
    </location>
</feature>
<dbReference type="PANTHER" id="PTHR47487:SF8">
    <property type="entry name" value="OS08G0270900 PROTEIN"/>
    <property type="match status" value="1"/>
</dbReference>
<evidence type="ECO:0000313" key="5">
    <source>
        <dbReference type="Proteomes" id="UP001642260"/>
    </source>
</evidence>
<sequence>MEETITTSETVSTQNEIVIEELQGMLKQGLHIKSGEPENAHAGPSVNLEEDMNKKKKKNRQKKKSRVVEDKAEPYVCSICSVICDSPAIFESHLNGRKHADMIDKYSEALLDDKQIQEDIIIQDNGHSIDGEAPENMDYFNKHSRAFEDVIENGYKSIPNEDKAEPEAYVCSVCSVICVCPIVFESHLMGRRHASRVKKHEEVLFDDKKILEESLKEKDHPRNKQESIKEVSQRSKEGVENEIEQEPKKARERLDSVVKRFELSLEDTSEQTVVEAGSASELAEESGTQIRVCDWCSVMCTSQMDFDSHLTGKKHAASVKKQVAVVKKQAGTKFAFVRKNGP</sequence>
<comment type="caution">
    <text evidence="4">The sequence shown here is derived from an EMBL/GenBank/DDBJ whole genome shotgun (WGS) entry which is preliminary data.</text>
</comment>
<name>A0ABC8KSX2_ERUVS</name>
<feature type="domain" description="U1-type" evidence="3">
    <location>
        <begin position="288"/>
        <end position="322"/>
    </location>
</feature>
<dbReference type="SMART" id="SM00355">
    <property type="entry name" value="ZnF_C2H2"/>
    <property type="match status" value="3"/>
</dbReference>
<proteinExistence type="predicted"/>
<reference evidence="4 5" key="1">
    <citation type="submission" date="2022-03" db="EMBL/GenBank/DDBJ databases">
        <authorList>
            <person name="Macdonald S."/>
            <person name="Ahmed S."/>
            <person name="Newling K."/>
        </authorList>
    </citation>
    <scope>NUCLEOTIDE SEQUENCE [LARGE SCALE GENOMIC DNA]</scope>
</reference>
<gene>
    <name evidence="4" type="ORF">ERUC_LOCUS27820</name>
</gene>
<keyword evidence="5" id="KW-1185">Reference proteome</keyword>
<dbReference type="SMART" id="SM00451">
    <property type="entry name" value="ZnF_U1"/>
    <property type="match status" value="3"/>
</dbReference>
<feature type="domain" description="C2H2-type" evidence="2">
    <location>
        <begin position="169"/>
        <end position="193"/>
    </location>
</feature>
<dbReference type="Proteomes" id="UP001642260">
    <property type="component" value="Unassembled WGS sequence"/>
</dbReference>
<dbReference type="AlphaFoldDB" id="A0ABC8KSX2"/>
<dbReference type="InterPro" id="IPR003604">
    <property type="entry name" value="Matrin/U1-like-C_Znf_C2H2"/>
</dbReference>
<evidence type="ECO:0000259" key="3">
    <source>
        <dbReference type="SMART" id="SM00451"/>
    </source>
</evidence>
<organism evidence="4 5">
    <name type="scientific">Eruca vesicaria subsp. sativa</name>
    <name type="common">Garden rocket</name>
    <name type="synonym">Eruca sativa</name>
    <dbReference type="NCBI Taxonomy" id="29727"/>
    <lineage>
        <taxon>Eukaryota</taxon>
        <taxon>Viridiplantae</taxon>
        <taxon>Streptophyta</taxon>
        <taxon>Embryophyta</taxon>
        <taxon>Tracheophyta</taxon>
        <taxon>Spermatophyta</taxon>
        <taxon>Magnoliopsida</taxon>
        <taxon>eudicotyledons</taxon>
        <taxon>Gunneridae</taxon>
        <taxon>Pentapetalae</taxon>
        <taxon>rosids</taxon>
        <taxon>malvids</taxon>
        <taxon>Brassicales</taxon>
        <taxon>Brassicaceae</taxon>
        <taxon>Brassiceae</taxon>
        <taxon>Eruca</taxon>
    </lineage>
</organism>
<feature type="domain" description="U1-type" evidence="3">
    <location>
        <begin position="72"/>
        <end position="106"/>
    </location>
</feature>
<dbReference type="EMBL" id="CAKOAT010322932">
    <property type="protein sequence ID" value="CAH8362064.1"/>
    <property type="molecule type" value="Genomic_DNA"/>
</dbReference>
<feature type="domain" description="C2H2-type" evidence="2">
    <location>
        <begin position="291"/>
        <end position="315"/>
    </location>
</feature>
<dbReference type="InterPro" id="IPR036236">
    <property type="entry name" value="Znf_C2H2_sf"/>
</dbReference>
<accession>A0ABC8KSX2</accession>
<feature type="domain" description="U1-type" evidence="3">
    <location>
        <begin position="166"/>
        <end position="200"/>
    </location>
</feature>
<dbReference type="InterPro" id="IPR013087">
    <property type="entry name" value="Znf_C2H2_type"/>
</dbReference>
<protein>
    <submittedName>
        <fullName evidence="4">Uncharacterized protein</fullName>
    </submittedName>
</protein>
<dbReference type="Pfam" id="PF12874">
    <property type="entry name" value="zf-met"/>
    <property type="match status" value="3"/>
</dbReference>
<dbReference type="PANTHER" id="PTHR47487">
    <property type="entry name" value="OS06G0651300 PROTEIN-RELATED"/>
    <property type="match status" value="1"/>
</dbReference>